<feature type="domain" description="J" evidence="2">
    <location>
        <begin position="8"/>
        <end position="74"/>
    </location>
</feature>
<sequence length="291" mass="34267">MNTDNVINPYELLGIDPYNPDIKVLKKNYYRLVLRYHPDKGGSEKKMRIIQNAYNYIKLQFQNCQNQKSCDQLENEFFLFCKQQEEQVPKFNINQRDDEHTKRKNFNAEFEKQKKLNRGNFDSGYGTLMTSSEYAKGKLAYNKDNIHLKGKHIFKNIDNTALSIYKEPESFLQSYGNHERFDVNKVNDFSYSTAELSMSDYHKAFKIIGEKNVQKVKIKKRTYKNYLKQREVDKKTYKVSTERPGKINISKSKSKSKSTYVFKECEYAVNADDSSEETTSEESSDESYELD</sequence>
<protein>
    <recommendedName>
        <fullName evidence="2">J domain-containing protein</fullName>
    </recommendedName>
</protein>
<dbReference type="SMART" id="SM00271">
    <property type="entry name" value="DnaJ"/>
    <property type="match status" value="1"/>
</dbReference>
<dbReference type="InterPro" id="IPR001623">
    <property type="entry name" value="DnaJ_domain"/>
</dbReference>
<dbReference type="PROSITE" id="PS50076">
    <property type="entry name" value="DNAJ_2"/>
    <property type="match status" value="1"/>
</dbReference>
<reference evidence="3" key="1">
    <citation type="journal article" date="2020" name="Nature">
        <title>Giant virus diversity and host interactions through global metagenomics.</title>
        <authorList>
            <person name="Schulz F."/>
            <person name="Roux S."/>
            <person name="Paez-Espino D."/>
            <person name="Jungbluth S."/>
            <person name="Walsh D.A."/>
            <person name="Denef V.J."/>
            <person name="McMahon K.D."/>
            <person name="Konstantinidis K.T."/>
            <person name="Eloe-Fadrosh E.A."/>
            <person name="Kyrpides N.C."/>
            <person name="Woyke T."/>
        </authorList>
    </citation>
    <scope>NUCLEOTIDE SEQUENCE</scope>
    <source>
        <strain evidence="3">GVMAG-M-3300009422-16</strain>
    </source>
</reference>
<name>A0A6C0B4S7_9ZZZZ</name>
<dbReference type="SUPFAM" id="SSF46565">
    <property type="entry name" value="Chaperone J-domain"/>
    <property type="match status" value="1"/>
</dbReference>
<proteinExistence type="predicted"/>
<dbReference type="CDD" id="cd06257">
    <property type="entry name" value="DnaJ"/>
    <property type="match status" value="1"/>
</dbReference>
<dbReference type="InterPro" id="IPR036869">
    <property type="entry name" value="J_dom_sf"/>
</dbReference>
<accession>A0A6C0B4S7</accession>
<dbReference type="EMBL" id="MN739062">
    <property type="protein sequence ID" value="QHS86821.1"/>
    <property type="molecule type" value="Genomic_DNA"/>
</dbReference>
<dbReference type="Gene3D" id="1.10.287.110">
    <property type="entry name" value="DnaJ domain"/>
    <property type="match status" value="1"/>
</dbReference>
<feature type="region of interest" description="Disordered" evidence="1">
    <location>
        <begin position="238"/>
        <end position="258"/>
    </location>
</feature>
<dbReference type="Pfam" id="PF00226">
    <property type="entry name" value="DnaJ"/>
    <property type="match status" value="1"/>
</dbReference>
<organism evidence="3">
    <name type="scientific">viral metagenome</name>
    <dbReference type="NCBI Taxonomy" id="1070528"/>
    <lineage>
        <taxon>unclassified sequences</taxon>
        <taxon>metagenomes</taxon>
        <taxon>organismal metagenomes</taxon>
    </lineage>
</organism>
<evidence type="ECO:0000313" key="3">
    <source>
        <dbReference type="EMBL" id="QHS86821.1"/>
    </source>
</evidence>
<evidence type="ECO:0000259" key="2">
    <source>
        <dbReference type="PROSITE" id="PS50076"/>
    </source>
</evidence>
<dbReference type="AlphaFoldDB" id="A0A6C0B4S7"/>
<feature type="region of interest" description="Disordered" evidence="1">
    <location>
        <begin position="270"/>
        <end position="291"/>
    </location>
</feature>
<feature type="compositionally biased region" description="Acidic residues" evidence="1">
    <location>
        <begin position="273"/>
        <end position="291"/>
    </location>
</feature>
<evidence type="ECO:0000256" key="1">
    <source>
        <dbReference type="SAM" id="MobiDB-lite"/>
    </source>
</evidence>